<evidence type="ECO:0000313" key="15">
    <source>
        <dbReference type="Proteomes" id="UP000241107"/>
    </source>
</evidence>
<dbReference type="Gene3D" id="1.10.10.350">
    <property type="match status" value="1"/>
</dbReference>
<feature type="domain" description="Glutamyl/glutaminyl-tRNA synthetase class Ib catalytic" evidence="12">
    <location>
        <begin position="32"/>
        <end position="351"/>
    </location>
</feature>
<dbReference type="InterPro" id="IPR045462">
    <property type="entry name" value="aa-tRNA-synth_I_cd-bd"/>
</dbReference>
<evidence type="ECO:0000256" key="8">
    <source>
        <dbReference type="ARBA" id="ARBA00023146"/>
    </source>
</evidence>
<evidence type="ECO:0000256" key="9">
    <source>
        <dbReference type="ARBA" id="ARBA00030865"/>
    </source>
</evidence>
<evidence type="ECO:0000256" key="7">
    <source>
        <dbReference type="ARBA" id="ARBA00022917"/>
    </source>
</evidence>
<keyword evidence="5 11" id="KW-0547">Nucleotide-binding</keyword>
<dbReference type="PANTHER" id="PTHR43311:SF2">
    <property type="entry name" value="GLUTAMATE--TRNA LIGASE, MITOCHONDRIAL-RELATED"/>
    <property type="match status" value="1"/>
</dbReference>
<dbReference type="Pfam" id="PF00749">
    <property type="entry name" value="tRNA-synt_1c"/>
    <property type="match status" value="1"/>
</dbReference>
<evidence type="ECO:0000256" key="5">
    <source>
        <dbReference type="ARBA" id="ARBA00022741"/>
    </source>
</evidence>
<dbReference type="InterPro" id="IPR049940">
    <property type="entry name" value="GluQ/Sye"/>
</dbReference>
<dbReference type="PANTHER" id="PTHR43311">
    <property type="entry name" value="GLUTAMATE--TRNA LIGASE"/>
    <property type="match status" value="1"/>
</dbReference>
<dbReference type="VEuPathDB" id="FungiDB:C7M61_001461"/>
<dbReference type="PRINTS" id="PR00987">
    <property type="entry name" value="TRNASYNTHGLU"/>
</dbReference>
<comment type="similarity">
    <text evidence="2">Belongs to the class-I aminoacyl-tRNA synthetase family. Glutamate--tRNA ligase type 1 subfamily.</text>
</comment>
<dbReference type="SUPFAM" id="SSF48163">
    <property type="entry name" value="An anticodon-binding domain of class I aminoacyl-tRNA synthetases"/>
    <property type="match status" value="1"/>
</dbReference>
<dbReference type="InterPro" id="IPR004527">
    <property type="entry name" value="Glu-tRNA-ligase_bac/mito"/>
</dbReference>
<dbReference type="SUPFAM" id="SSF52374">
    <property type="entry name" value="Nucleotidylyl transferase"/>
    <property type="match status" value="1"/>
</dbReference>
<evidence type="ECO:0000259" key="12">
    <source>
        <dbReference type="Pfam" id="PF00749"/>
    </source>
</evidence>
<dbReference type="InterPro" id="IPR014729">
    <property type="entry name" value="Rossmann-like_a/b/a_fold"/>
</dbReference>
<dbReference type="GO" id="GO:0000049">
    <property type="term" value="F:tRNA binding"/>
    <property type="evidence" value="ECO:0007669"/>
    <property type="project" value="InterPro"/>
</dbReference>
<dbReference type="GO" id="GO:0004818">
    <property type="term" value="F:glutamate-tRNA ligase activity"/>
    <property type="evidence" value="ECO:0007669"/>
    <property type="project" value="UniProtKB-EC"/>
</dbReference>
<dbReference type="InterPro" id="IPR020751">
    <property type="entry name" value="aa-tRNA-synth_I_codon-bd_sub2"/>
</dbReference>
<dbReference type="GO" id="GO:0005739">
    <property type="term" value="C:mitochondrion"/>
    <property type="evidence" value="ECO:0007669"/>
    <property type="project" value="UniProtKB-SubCell"/>
</dbReference>
<dbReference type="GO" id="GO:0006424">
    <property type="term" value="P:glutamyl-tRNA aminoacylation"/>
    <property type="evidence" value="ECO:0007669"/>
    <property type="project" value="InterPro"/>
</dbReference>
<dbReference type="Pfam" id="PF19269">
    <property type="entry name" value="Anticodon_2"/>
    <property type="match status" value="1"/>
</dbReference>
<dbReference type="GO" id="GO:0032543">
    <property type="term" value="P:mitochondrial translation"/>
    <property type="evidence" value="ECO:0007669"/>
    <property type="project" value="EnsemblFungi"/>
</dbReference>
<accession>A0A2P7YUM6</accession>
<name>A0A2P7YUM6_9ASCO</name>
<dbReference type="NCBIfam" id="TIGR00464">
    <property type="entry name" value="gltX_bact"/>
    <property type="match status" value="1"/>
</dbReference>
<dbReference type="InterPro" id="IPR033910">
    <property type="entry name" value="GluRS_core"/>
</dbReference>
<evidence type="ECO:0000259" key="13">
    <source>
        <dbReference type="Pfam" id="PF19269"/>
    </source>
</evidence>
<sequence>MWGSLRLLLKLNLKGKLHVPQSKSIQPKGPARTRFAPSPTGYLHLGSLRTALYNYLLAKSTGGQFLLRLEDTDQKRLVPDAEANIYKSLNWTGLRPDESPEVGGPYGPYKQSERKSIYKEYADQLIKAGYAYKCYCSKDRLLHLRETAMALKPPTTVTYDRKCLHAPEGEEEFTFRFKSPERYEAFTDLLHGKLDLQPLVNPTDRRFDDFVILKLDGLPTYHFANVVDDHLMKITHVIRGEEWLAATPKHIAMYRAFGWEPPQFIHIPLLTSLTDKKLSKRQGDIGVLSMKDEGILPEALTNFAALFGWSPPRPEKGKPTSEVMSLEDLVSKFLLDHLTKGNAKVNDNKLHFFNKSHLLSRISEPSSLEKLVDETFPGFKKVTNGEFSKDFWSHLIQNVGPNVSSIQEIQNVHTYFFKEVDLAESKMPSEKEKCLSILQTIRRAQTSDSPFPVDDILKTNPELKKKDLFQAARFALAGGVSGITIPTLINILGYEKYVERLDNAIVFLEAEIL</sequence>
<evidence type="ECO:0000256" key="11">
    <source>
        <dbReference type="RuleBase" id="RU363037"/>
    </source>
</evidence>
<dbReference type="FunFam" id="3.40.50.620:FF:000045">
    <property type="entry name" value="Glutamate--tRNA ligase, mitochondrial"/>
    <property type="match status" value="1"/>
</dbReference>
<dbReference type="CDD" id="cd00808">
    <property type="entry name" value="GluRS_core"/>
    <property type="match status" value="1"/>
</dbReference>
<dbReference type="Proteomes" id="UP000241107">
    <property type="component" value="Unassembled WGS sequence"/>
</dbReference>
<feature type="domain" description="Aminoacyl-tRNA synthetase class I anticodon-binding" evidence="13">
    <location>
        <begin position="388"/>
        <end position="505"/>
    </location>
</feature>
<keyword evidence="7 11" id="KW-0648">Protein biosynthesis</keyword>
<evidence type="ECO:0000256" key="2">
    <source>
        <dbReference type="ARBA" id="ARBA00007894"/>
    </source>
</evidence>
<dbReference type="GO" id="GO:0008270">
    <property type="term" value="F:zinc ion binding"/>
    <property type="evidence" value="ECO:0007669"/>
    <property type="project" value="InterPro"/>
</dbReference>
<dbReference type="HAMAP" id="MF_00022">
    <property type="entry name" value="Glu_tRNA_synth_type1"/>
    <property type="match status" value="1"/>
</dbReference>
<dbReference type="EC" id="6.1.1.17" evidence="3"/>
<dbReference type="InterPro" id="IPR008925">
    <property type="entry name" value="aa_tRNA-synth_I_cd-bd_sf"/>
</dbReference>
<evidence type="ECO:0000256" key="6">
    <source>
        <dbReference type="ARBA" id="ARBA00022840"/>
    </source>
</evidence>
<evidence type="ECO:0000256" key="10">
    <source>
        <dbReference type="ARBA" id="ARBA00072917"/>
    </source>
</evidence>
<comment type="caution">
    <text evidence="14">The sequence shown here is derived from an EMBL/GenBank/DDBJ whole genome shotgun (WGS) entry which is preliminary data.</text>
</comment>
<evidence type="ECO:0000256" key="1">
    <source>
        <dbReference type="ARBA" id="ARBA00004173"/>
    </source>
</evidence>
<dbReference type="RefSeq" id="XP_024714749.1">
    <property type="nucleotide sequence ID" value="XM_024856869.1"/>
</dbReference>
<keyword evidence="15" id="KW-1185">Reference proteome</keyword>
<dbReference type="Gene3D" id="3.40.50.620">
    <property type="entry name" value="HUPs"/>
    <property type="match status" value="1"/>
</dbReference>
<dbReference type="GeneID" id="36564851"/>
<dbReference type="InterPro" id="IPR020058">
    <property type="entry name" value="Glu/Gln-tRNA-synth_Ib_cat-dom"/>
</dbReference>
<dbReference type="STRING" id="418784.A0A2P7YUM6"/>
<dbReference type="EMBL" id="PYFQ01000002">
    <property type="protein sequence ID" value="PSK39659.1"/>
    <property type="molecule type" value="Genomic_DNA"/>
</dbReference>
<dbReference type="GO" id="GO:0005524">
    <property type="term" value="F:ATP binding"/>
    <property type="evidence" value="ECO:0007669"/>
    <property type="project" value="UniProtKB-KW"/>
</dbReference>
<gene>
    <name evidence="14" type="ORF">C7M61_001461</name>
</gene>
<keyword evidence="8 11" id="KW-0030">Aminoacyl-tRNA synthetase</keyword>
<evidence type="ECO:0000313" key="14">
    <source>
        <dbReference type="EMBL" id="PSK39659.1"/>
    </source>
</evidence>
<comment type="subcellular location">
    <subcellularLocation>
        <location evidence="1">Mitochondrion</location>
    </subcellularLocation>
</comment>
<dbReference type="OrthoDB" id="428822at2759"/>
<dbReference type="AlphaFoldDB" id="A0A2P7YUM6"/>
<keyword evidence="4 11" id="KW-0436">Ligase</keyword>
<evidence type="ECO:0000256" key="4">
    <source>
        <dbReference type="ARBA" id="ARBA00022598"/>
    </source>
</evidence>
<proteinExistence type="inferred from homology"/>
<dbReference type="InterPro" id="IPR000924">
    <property type="entry name" value="Glu/Gln-tRNA-synth"/>
</dbReference>
<keyword evidence="6 11" id="KW-0067">ATP-binding</keyword>
<protein>
    <recommendedName>
        <fullName evidence="10">Glutamate--tRNA ligase, mitochondrial</fullName>
        <ecNumber evidence="3">6.1.1.17</ecNumber>
    </recommendedName>
    <alternativeName>
        <fullName evidence="9">Glutamyl-tRNA synthetase</fullName>
    </alternativeName>
</protein>
<organism evidence="14 15">
    <name type="scientific">Candidozyma pseudohaemuli</name>
    <dbReference type="NCBI Taxonomy" id="418784"/>
    <lineage>
        <taxon>Eukaryota</taxon>
        <taxon>Fungi</taxon>
        <taxon>Dikarya</taxon>
        <taxon>Ascomycota</taxon>
        <taxon>Saccharomycotina</taxon>
        <taxon>Pichiomycetes</taxon>
        <taxon>Metschnikowiaceae</taxon>
        <taxon>Candidozyma</taxon>
    </lineage>
</organism>
<reference evidence="14 15" key="1">
    <citation type="submission" date="2018-03" db="EMBL/GenBank/DDBJ databases">
        <title>Candida pseudohaemulonii genome assembly and annotation.</title>
        <authorList>
            <person name="Munoz J.F."/>
            <person name="Gade L.G."/>
            <person name="Chow N.A."/>
            <person name="Litvintseva A.P."/>
            <person name="Loparev V.N."/>
            <person name="Cuomo C.A."/>
        </authorList>
    </citation>
    <scope>NUCLEOTIDE SEQUENCE [LARGE SCALE GENOMIC DNA]</scope>
    <source>
        <strain evidence="14 15">B12108</strain>
    </source>
</reference>
<evidence type="ECO:0000256" key="3">
    <source>
        <dbReference type="ARBA" id="ARBA00012835"/>
    </source>
</evidence>